<dbReference type="OrthoDB" id="4217619at2759"/>
<sequence>MASSIKTRSARLFRSSAGIRKRAHDAKPRQSTLERAQQQMIRFTRSKANHSDAMVKSSDPATEPNSSLDDDSESHPPAGLGLLDLPQELREMVYAHFPGVAVIPINQDPATFLQPAISKTSRLIREEALNVFYSRKRFFLDLRGWKSSAYPSTWTPRRIFNEWVKAIGTSNATRIKHLGFFSHNFTANIQISTQKPPTLILKFRTLSHSKEVAEGIGAAYNFAIAARRAEQGLRLLLDKIEPQLDKNGGINVADMKKICRAIELIQPFLCTRPSLGWAGTTIPRDDMRMEDWPCAKPHVRNCGECGYLHMKSL</sequence>
<keyword evidence="3" id="KW-1185">Reference proteome</keyword>
<feature type="compositionally biased region" description="Polar residues" evidence="1">
    <location>
        <begin position="29"/>
        <end position="41"/>
    </location>
</feature>
<organism evidence="2 3">
    <name type="scientific">Neohortaea acidophila</name>
    <dbReference type="NCBI Taxonomy" id="245834"/>
    <lineage>
        <taxon>Eukaryota</taxon>
        <taxon>Fungi</taxon>
        <taxon>Dikarya</taxon>
        <taxon>Ascomycota</taxon>
        <taxon>Pezizomycotina</taxon>
        <taxon>Dothideomycetes</taxon>
        <taxon>Dothideomycetidae</taxon>
        <taxon>Mycosphaerellales</taxon>
        <taxon>Teratosphaeriaceae</taxon>
        <taxon>Neohortaea</taxon>
    </lineage>
</organism>
<dbReference type="RefSeq" id="XP_033587847.1">
    <property type="nucleotide sequence ID" value="XM_033734162.1"/>
</dbReference>
<gene>
    <name evidence="2" type="ORF">BDY17DRAFT_301016</name>
</gene>
<reference evidence="2" key="1">
    <citation type="journal article" date="2020" name="Stud. Mycol.">
        <title>101 Dothideomycetes genomes: a test case for predicting lifestyles and emergence of pathogens.</title>
        <authorList>
            <person name="Haridas S."/>
            <person name="Albert R."/>
            <person name="Binder M."/>
            <person name="Bloem J."/>
            <person name="Labutti K."/>
            <person name="Salamov A."/>
            <person name="Andreopoulos B."/>
            <person name="Baker S."/>
            <person name="Barry K."/>
            <person name="Bills G."/>
            <person name="Bluhm B."/>
            <person name="Cannon C."/>
            <person name="Castanera R."/>
            <person name="Culley D."/>
            <person name="Daum C."/>
            <person name="Ezra D."/>
            <person name="Gonzalez J."/>
            <person name="Henrissat B."/>
            <person name="Kuo A."/>
            <person name="Liang C."/>
            <person name="Lipzen A."/>
            <person name="Lutzoni F."/>
            <person name="Magnuson J."/>
            <person name="Mondo S."/>
            <person name="Nolan M."/>
            <person name="Ohm R."/>
            <person name="Pangilinan J."/>
            <person name="Park H.-J."/>
            <person name="Ramirez L."/>
            <person name="Alfaro M."/>
            <person name="Sun H."/>
            <person name="Tritt A."/>
            <person name="Yoshinaga Y."/>
            <person name="Zwiers L.-H."/>
            <person name="Turgeon B."/>
            <person name="Goodwin S."/>
            <person name="Spatafora J."/>
            <person name="Crous P."/>
            <person name="Grigoriev I."/>
        </authorList>
    </citation>
    <scope>NUCLEOTIDE SEQUENCE</scope>
    <source>
        <strain evidence="2">CBS 113389</strain>
    </source>
</reference>
<protein>
    <recommendedName>
        <fullName evidence="4">F-box domain-containing protein</fullName>
    </recommendedName>
</protein>
<evidence type="ECO:0000256" key="1">
    <source>
        <dbReference type="SAM" id="MobiDB-lite"/>
    </source>
</evidence>
<dbReference type="GeneID" id="54475164"/>
<evidence type="ECO:0008006" key="4">
    <source>
        <dbReference type="Google" id="ProtNLM"/>
    </source>
</evidence>
<dbReference type="EMBL" id="MU001638">
    <property type="protein sequence ID" value="KAF2481277.1"/>
    <property type="molecule type" value="Genomic_DNA"/>
</dbReference>
<evidence type="ECO:0000313" key="2">
    <source>
        <dbReference type="EMBL" id="KAF2481277.1"/>
    </source>
</evidence>
<accession>A0A6A6PPU6</accession>
<proteinExistence type="predicted"/>
<feature type="region of interest" description="Disordered" evidence="1">
    <location>
        <begin position="1"/>
        <end position="81"/>
    </location>
</feature>
<dbReference type="AlphaFoldDB" id="A0A6A6PPU6"/>
<name>A0A6A6PPU6_9PEZI</name>
<evidence type="ECO:0000313" key="3">
    <source>
        <dbReference type="Proteomes" id="UP000799767"/>
    </source>
</evidence>
<dbReference type="Proteomes" id="UP000799767">
    <property type="component" value="Unassembled WGS sequence"/>
</dbReference>